<dbReference type="PANTHER" id="PTHR37563">
    <property type="entry name" value="PHYTANOYL-COA DIOXYGENASE FAMILY PROTEIN (AFU_ORTHOLOGUE AFUA_2G03330)"/>
    <property type="match status" value="1"/>
</dbReference>
<dbReference type="Gene3D" id="2.60.120.620">
    <property type="entry name" value="q2cbj1_9rhob like domain"/>
    <property type="match status" value="1"/>
</dbReference>
<evidence type="ECO:0008006" key="3">
    <source>
        <dbReference type="Google" id="ProtNLM"/>
    </source>
</evidence>
<dbReference type="Proteomes" id="UP000664521">
    <property type="component" value="Unassembled WGS sequence"/>
</dbReference>
<name>A0A8H3EM87_9LECA</name>
<reference evidence="1" key="1">
    <citation type="submission" date="2021-03" db="EMBL/GenBank/DDBJ databases">
        <authorList>
            <person name="Tagirdzhanova G."/>
        </authorList>
    </citation>
    <scope>NUCLEOTIDE SEQUENCE</scope>
</reference>
<proteinExistence type="predicted"/>
<dbReference type="OrthoDB" id="445007at2759"/>
<gene>
    <name evidence="1" type="ORF">HETSPECPRED_008003</name>
</gene>
<dbReference type="InterPro" id="IPR008775">
    <property type="entry name" value="Phytyl_CoA_dOase-like"/>
</dbReference>
<organism evidence="1 2">
    <name type="scientific">Heterodermia speciosa</name>
    <dbReference type="NCBI Taxonomy" id="116794"/>
    <lineage>
        <taxon>Eukaryota</taxon>
        <taxon>Fungi</taxon>
        <taxon>Dikarya</taxon>
        <taxon>Ascomycota</taxon>
        <taxon>Pezizomycotina</taxon>
        <taxon>Lecanoromycetes</taxon>
        <taxon>OSLEUM clade</taxon>
        <taxon>Lecanoromycetidae</taxon>
        <taxon>Caliciales</taxon>
        <taxon>Physciaceae</taxon>
        <taxon>Heterodermia</taxon>
    </lineage>
</organism>
<keyword evidence="2" id="KW-1185">Reference proteome</keyword>
<evidence type="ECO:0000313" key="2">
    <source>
        <dbReference type="Proteomes" id="UP000664521"/>
    </source>
</evidence>
<dbReference type="SUPFAM" id="SSF51197">
    <property type="entry name" value="Clavaminate synthase-like"/>
    <property type="match status" value="1"/>
</dbReference>
<dbReference type="InterPro" id="IPR051961">
    <property type="entry name" value="Fungal_Metabolite_Diox"/>
</dbReference>
<protein>
    <recommendedName>
        <fullName evidence="3">Phytanoyl-CoA dioxygenase family protein</fullName>
    </recommendedName>
</protein>
<comment type="caution">
    <text evidence="1">The sequence shown here is derived from an EMBL/GenBank/DDBJ whole genome shotgun (WGS) entry which is preliminary data.</text>
</comment>
<dbReference type="Pfam" id="PF05721">
    <property type="entry name" value="PhyH"/>
    <property type="match status" value="1"/>
</dbReference>
<sequence>MAQRTAVTGSEQPLPEVSILKAGERVPVQELLQGVIESLKISGGCLLRNFISQETVKELNDDFAPYFDKAKPLKSDFWAKETRRITGCMGKSDAYALKVVGNELWQEVGRHFLTSTLHWWLGDEQKYSPSNPQLNNTSVFKIRPGATAQSLHRDDIICHVHRPAVTSHEKGRDYGIGLFVAGTRSTRRNGATRFIPGSHLWDYAERPREELAVYAELEPGDAFMMLSGCYHAGSANTSLDEERLLYSTFTGRGWCRQEENQYLANEVERVKRLPVHLQKFMGWELSLPFMGWVGLDDPICLLSGEESEVGGYF</sequence>
<dbReference type="EMBL" id="CAJPDS010000006">
    <property type="protein sequence ID" value="CAF9908160.1"/>
    <property type="molecule type" value="Genomic_DNA"/>
</dbReference>
<accession>A0A8H3EM87</accession>
<dbReference type="AlphaFoldDB" id="A0A8H3EM87"/>
<evidence type="ECO:0000313" key="1">
    <source>
        <dbReference type="EMBL" id="CAF9908160.1"/>
    </source>
</evidence>
<dbReference type="PANTHER" id="PTHR37563:SF2">
    <property type="entry name" value="PHYTANOYL-COA DIOXYGENASE FAMILY PROTEIN (AFU_ORTHOLOGUE AFUA_2G03330)"/>
    <property type="match status" value="1"/>
</dbReference>